<accession>A0AAD1S488</accession>
<gene>
    <name evidence="3" type="ORF">PECUL_23A044537</name>
</gene>
<dbReference type="AlphaFoldDB" id="A0AAD1S488"/>
<feature type="compositionally biased region" description="Polar residues" evidence="2">
    <location>
        <begin position="152"/>
        <end position="172"/>
    </location>
</feature>
<feature type="compositionally biased region" description="Polar residues" evidence="2">
    <location>
        <begin position="79"/>
        <end position="112"/>
    </location>
</feature>
<name>A0AAD1S488_PELCU</name>
<feature type="coiled-coil region" evidence="1">
    <location>
        <begin position="18"/>
        <end position="45"/>
    </location>
</feature>
<sequence length="221" mass="26686">MDRDIKEMKEKLIPEVEKGNYVESLDKIERRVKDLEIQVKTFKYKKLMRDKEDYDLGRQRNWKKQKFNHRRETNRKPSHNSQFQIYRSGNYINRNYNQRNPSQSYQHPQRPNSKYWDESSSHISHKSIESFPPSRPYKSPKPKTTFRKADSPSKSSHQVQRYQTEAPSSPSFLGTFLGRKRTRTPSREKEETTKIQRSPVQQNKRTIREQEIRWRESPSPK</sequence>
<organism evidence="3 4">
    <name type="scientific">Pelobates cultripes</name>
    <name type="common">Western spadefoot toad</name>
    <dbReference type="NCBI Taxonomy" id="61616"/>
    <lineage>
        <taxon>Eukaryota</taxon>
        <taxon>Metazoa</taxon>
        <taxon>Chordata</taxon>
        <taxon>Craniata</taxon>
        <taxon>Vertebrata</taxon>
        <taxon>Euteleostomi</taxon>
        <taxon>Amphibia</taxon>
        <taxon>Batrachia</taxon>
        <taxon>Anura</taxon>
        <taxon>Pelobatoidea</taxon>
        <taxon>Pelobatidae</taxon>
        <taxon>Pelobates</taxon>
    </lineage>
</organism>
<proteinExistence type="predicted"/>
<feature type="region of interest" description="Disordered" evidence="2">
    <location>
        <begin position="61"/>
        <end position="221"/>
    </location>
</feature>
<evidence type="ECO:0000256" key="1">
    <source>
        <dbReference type="SAM" id="Coils"/>
    </source>
</evidence>
<dbReference type="Proteomes" id="UP001295444">
    <property type="component" value="Chromosome 04"/>
</dbReference>
<evidence type="ECO:0000313" key="3">
    <source>
        <dbReference type="EMBL" id="CAH2286067.1"/>
    </source>
</evidence>
<keyword evidence="4" id="KW-1185">Reference proteome</keyword>
<protein>
    <submittedName>
        <fullName evidence="3">Uncharacterized protein</fullName>
    </submittedName>
</protein>
<evidence type="ECO:0000256" key="2">
    <source>
        <dbReference type="SAM" id="MobiDB-lite"/>
    </source>
</evidence>
<feature type="compositionally biased region" description="Basic and acidic residues" evidence="2">
    <location>
        <begin position="206"/>
        <end position="221"/>
    </location>
</feature>
<feature type="compositionally biased region" description="Polar residues" evidence="2">
    <location>
        <begin position="195"/>
        <end position="204"/>
    </location>
</feature>
<keyword evidence="1" id="KW-0175">Coiled coil</keyword>
<evidence type="ECO:0000313" key="4">
    <source>
        <dbReference type="Proteomes" id="UP001295444"/>
    </source>
</evidence>
<reference evidence="3" key="1">
    <citation type="submission" date="2022-03" db="EMBL/GenBank/DDBJ databases">
        <authorList>
            <person name="Alioto T."/>
            <person name="Alioto T."/>
            <person name="Gomez Garrido J."/>
        </authorList>
    </citation>
    <scope>NUCLEOTIDE SEQUENCE</scope>
</reference>
<feature type="compositionally biased region" description="Basic and acidic residues" evidence="2">
    <location>
        <begin position="185"/>
        <end position="194"/>
    </location>
</feature>
<dbReference type="EMBL" id="OW240915">
    <property type="protein sequence ID" value="CAH2286067.1"/>
    <property type="molecule type" value="Genomic_DNA"/>
</dbReference>